<sequence>MCYSLTNVKVTPEPSRFLVQISFQALNLLALGTMSAITCMQLWLPPPRS</sequence>
<protein>
    <submittedName>
        <fullName evidence="2">Uncharacterized protein</fullName>
    </submittedName>
</protein>
<keyword evidence="1" id="KW-1133">Transmembrane helix</keyword>
<proteinExistence type="predicted"/>
<keyword evidence="1" id="KW-0812">Transmembrane</keyword>
<name>A0A5J9U2M5_9POAL</name>
<keyword evidence="1" id="KW-0472">Membrane</keyword>
<keyword evidence="3" id="KW-1185">Reference proteome</keyword>
<gene>
    <name evidence="2" type="ORF">EJB05_33496</name>
</gene>
<dbReference type="EMBL" id="RWGY01000029">
    <property type="protein sequence ID" value="TVU17458.1"/>
    <property type="molecule type" value="Genomic_DNA"/>
</dbReference>
<accession>A0A5J9U2M5</accession>
<dbReference type="AlphaFoldDB" id="A0A5J9U2M5"/>
<evidence type="ECO:0000313" key="3">
    <source>
        <dbReference type="Proteomes" id="UP000324897"/>
    </source>
</evidence>
<organism evidence="2 3">
    <name type="scientific">Eragrostis curvula</name>
    <name type="common">weeping love grass</name>
    <dbReference type="NCBI Taxonomy" id="38414"/>
    <lineage>
        <taxon>Eukaryota</taxon>
        <taxon>Viridiplantae</taxon>
        <taxon>Streptophyta</taxon>
        <taxon>Embryophyta</taxon>
        <taxon>Tracheophyta</taxon>
        <taxon>Spermatophyta</taxon>
        <taxon>Magnoliopsida</taxon>
        <taxon>Liliopsida</taxon>
        <taxon>Poales</taxon>
        <taxon>Poaceae</taxon>
        <taxon>PACMAD clade</taxon>
        <taxon>Chloridoideae</taxon>
        <taxon>Eragrostideae</taxon>
        <taxon>Eragrostidinae</taxon>
        <taxon>Eragrostis</taxon>
    </lineage>
</organism>
<reference evidence="2 3" key="1">
    <citation type="journal article" date="2019" name="Sci. Rep.">
        <title>A high-quality genome of Eragrostis curvula grass provides insights into Poaceae evolution and supports new strategies to enhance forage quality.</title>
        <authorList>
            <person name="Carballo J."/>
            <person name="Santos B.A.C.M."/>
            <person name="Zappacosta D."/>
            <person name="Garbus I."/>
            <person name="Selva J.P."/>
            <person name="Gallo C.A."/>
            <person name="Diaz A."/>
            <person name="Albertini E."/>
            <person name="Caccamo M."/>
            <person name="Echenique V."/>
        </authorList>
    </citation>
    <scope>NUCLEOTIDE SEQUENCE [LARGE SCALE GENOMIC DNA]</scope>
    <source>
        <strain evidence="3">cv. Victoria</strain>
        <tissue evidence="2">Leaf</tissue>
    </source>
</reference>
<feature type="transmembrane region" description="Helical" evidence="1">
    <location>
        <begin position="25"/>
        <end position="44"/>
    </location>
</feature>
<dbReference type="Proteomes" id="UP000324897">
    <property type="component" value="Chromosome 7"/>
</dbReference>
<feature type="non-terminal residue" evidence="2">
    <location>
        <position position="49"/>
    </location>
</feature>
<comment type="caution">
    <text evidence="2">The sequence shown here is derived from an EMBL/GenBank/DDBJ whole genome shotgun (WGS) entry which is preliminary data.</text>
</comment>
<evidence type="ECO:0000256" key="1">
    <source>
        <dbReference type="SAM" id="Phobius"/>
    </source>
</evidence>
<dbReference type="Gramene" id="TVU17458">
    <property type="protein sequence ID" value="TVU17458"/>
    <property type="gene ID" value="EJB05_33496"/>
</dbReference>
<evidence type="ECO:0000313" key="2">
    <source>
        <dbReference type="EMBL" id="TVU17458.1"/>
    </source>
</evidence>